<dbReference type="InterPro" id="IPR036597">
    <property type="entry name" value="Fido-like_dom_sf"/>
</dbReference>
<proteinExistence type="predicted"/>
<dbReference type="RefSeq" id="WP_080325328.1">
    <property type="nucleotide sequence ID" value="NZ_FQYW01000005.1"/>
</dbReference>
<evidence type="ECO:0000259" key="1">
    <source>
        <dbReference type="PROSITE" id="PS51459"/>
    </source>
</evidence>
<protein>
    <submittedName>
        <fullName evidence="2">Death on curing protein</fullName>
    </submittedName>
</protein>
<gene>
    <name evidence="2" type="ORF">SAMN02745671_00620</name>
</gene>
<reference evidence="2 3" key="1">
    <citation type="submission" date="2016-11" db="EMBL/GenBank/DDBJ databases">
        <authorList>
            <person name="Jaros S."/>
            <person name="Januszkiewicz K."/>
            <person name="Wedrychowicz H."/>
        </authorList>
    </citation>
    <scope>NUCLEOTIDE SEQUENCE [LARGE SCALE GENOMIC DNA]</scope>
    <source>
        <strain evidence="2 3">DSM 3074</strain>
    </source>
</reference>
<dbReference type="PANTHER" id="PTHR39426">
    <property type="entry name" value="HOMOLOGY TO DEATH-ON-CURING PROTEIN OF PHAGE P1"/>
    <property type="match status" value="1"/>
</dbReference>
<accession>A0A1M6B5G8</accession>
<dbReference type="AlphaFoldDB" id="A0A1M6B5G8"/>
<evidence type="ECO:0000313" key="3">
    <source>
        <dbReference type="Proteomes" id="UP000191240"/>
    </source>
</evidence>
<dbReference type="PROSITE" id="PS51459">
    <property type="entry name" value="FIDO"/>
    <property type="match status" value="1"/>
</dbReference>
<feature type="domain" description="Fido" evidence="1">
    <location>
        <begin position="12"/>
        <end position="131"/>
    </location>
</feature>
<dbReference type="InterPro" id="IPR006440">
    <property type="entry name" value="Doc"/>
</dbReference>
<dbReference type="Proteomes" id="UP000191240">
    <property type="component" value="Unassembled WGS sequence"/>
</dbReference>
<dbReference type="OrthoDB" id="9802752at2"/>
<dbReference type="Pfam" id="PF02661">
    <property type="entry name" value="Fic"/>
    <property type="match status" value="1"/>
</dbReference>
<organism evidence="2 3">
    <name type="scientific">Anaerovibrio lipolyticus DSM 3074</name>
    <dbReference type="NCBI Taxonomy" id="1120997"/>
    <lineage>
        <taxon>Bacteria</taxon>
        <taxon>Bacillati</taxon>
        <taxon>Bacillota</taxon>
        <taxon>Negativicutes</taxon>
        <taxon>Selenomonadales</taxon>
        <taxon>Selenomonadaceae</taxon>
        <taxon>Anaerovibrio</taxon>
    </lineage>
</organism>
<dbReference type="NCBIfam" id="TIGR01550">
    <property type="entry name" value="DOC_P1"/>
    <property type="match status" value="1"/>
</dbReference>
<dbReference type="Gene3D" id="1.20.120.1870">
    <property type="entry name" value="Fic/DOC protein, Fido domain"/>
    <property type="match status" value="1"/>
</dbReference>
<sequence>MSYATIEYITEILLDDIVQFHTDLEASNIPVEDGIRDMALLESAINASFQTFGGKDLFPTLFEKAARLFFGIANNHAFVDGNKRTAVHAMEVFLFMNEKTLLYETEEMEILVIGVADGSFSCEYVTEWITKHVEKKGITI</sequence>
<dbReference type="InterPro" id="IPR003812">
    <property type="entry name" value="Fido"/>
</dbReference>
<dbReference type="PANTHER" id="PTHR39426:SF1">
    <property type="entry name" value="HOMOLOGY TO DEATH-ON-CURING PROTEIN OF PHAGE P1"/>
    <property type="match status" value="1"/>
</dbReference>
<dbReference type="InterPro" id="IPR053737">
    <property type="entry name" value="Type_II_TA_Toxin"/>
</dbReference>
<dbReference type="EMBL" id="FQYW01000005">
    <property type="protein sequence ID" value="SHI44004.1"/>
    <property type="molecule type" value="Genomic_DNA"/>
</dbReference>
<name>A0A1M6B5G8_9FIRM</name>
<dbReference type="SUPFAM" id="SSF140931">
    <property type="entry name" value="Fic-like"/>
    <property type="match status" value="1"/>
</dbReference>
<evidence type="ECO:0000313" key="2">
    <source>
        <dbReference type="EMBL" id="SHI44004.1"/>
    </source>
</evidence>
<dbReference type="GO" id="GO:0016301">
    <property type="term" value="F:kinase activity"/>
    <property type="evidence" value="ECO:0007669"/>
    <property type="project" value="InterPro"/>
</dbReference>